<organism evidence="2 3">
    <name type="scientific">Sphaerisporangium dianthi</name>
    <dbReference type="NCBI Taxonomy" id="1436120"/>
    <lineage>
        <taxon>Bacteria</taxon>
        <taxon>Bacillati</taxon>
        <taxon>Actinomycetota</taxon>
        <taxon>Actinomycetes</taxon>
        <taxon>Streptosporangiales</taxon>
        <taxon>Streptosporangiaceae</taxon>
        <taxon>Sphaerisporangium</taxon>
    </lineage>
</organism>
<accession>A0ABV9CKL6</accession>
<evidence type="ECO:0000256" key="1">
    <source>
        <dbReference type="SAM" id="MobiDB-lite"/>
    </source>
</evidence>
<name>A0ABV9CKL6_9ACTN</name>
<feature type="compositionally biased region" description="Low complexity" evidence="1">
    <location>
        <begin position="27"/>
        <end position="44"/>
    </location>
</feature>
<dbReference type="GO" id="GO:0008168">
    <property type="term" value="F:methyltransferase activity"/>
    <property type="evidence" value="ECO:0007669"/>
    <property type="project" value="UniProtKB-KW"/>
</dbReference>
<sequence length="315" mass="33649">MQEAPPMAENRIPSNPPAGTEVTAPATEVPSPQTEVPTPETTVPAPVPEDAERPAPPRVDTSVPHSARIWNHLLGGEDNYPVDRAAGDRVREVFPGMVDIARHSRHMLTRAVRYLAGEAGIRQFLDIGAGLPTVDNTHEVAQRVAPESRIVYVDKDPLVLVHAQALLTSTPEGATAYIEADARDPERILAAAAGTLDLTRPTALMLMGILGLVGDYDEARAIVNRLMDALPPGSYLALYDGADTDRSYVEAMRRHNSGPGVVPYTPRSPERIAGYFEGLAMLEPGIVSVSRWRVEPGPSSEAAAVACVGGVALKP</sequence>
<evidence type="ECO:0000313" key="2">
    <source>
        <dbReference type="EMBL" id="MFC4533523.1"/>
    </source>
</evidence>
<dbReference type="InterPro" id="IPR006764">
    <property type="entry name" value="SAM_dep_MeTrfase_SAV2177_type"/>
</dbReference>
<protein>
    <submittedName>
        <fullName evidence="2">SAM-dependent methyltransferase</fullName>
        <ecNumber evidence="2">2.1.1.-</ecNumber>
    </submittedName>
</protein>
<dbReference type="Pfam" id="PF04672">
    <property type="entry name" value="Methyltransf_19"/>
    <property type="match status" value="1"/>
</dbReference>
<comment type="caution">
    <text evidence="2">The sequence shown here is derived from an EMBL/GenBank/DDBJ whole genome shotgun (WGS) entry which is preliminary data.</text>
</comment>
<keyword evidence="2" id="KW-0489">Methyltransferase</keyword>
<dbReference type="EMBL" id="JBHSFP010000016">
    <property type="protein sequence ID" value="MFC4533523.1"/>
    <property type="molecule type" value="Genomic_DNA"/>
</dbReference>
<dbReference type="Proteomes" id="UP001596004">
    <property type="component" value="Unassembled WGS sequence"/>
</dbReference>
<dbReference type="RefSeq" id="WP_380843068.1">
    <property type="nucleotide sequence ID" value="NZ_JBHSFP010000016.1"/>
</dbReference>
<dbReference type="PIRSF" id="PIRSF017393">
    <property type="entry name" value="MTase_SAV2177"/>
    <property type="match status" value="1"/>
</dbReference>
<dbReference type="GO" id="GO:0032259">
    <property type="term" value="P:methylation"/>
    <property type="evidence" value="ECO:0007669"/>
    <property type="project" value="UniProtKB-KW"/>
</dbReference>
<dbReference type="EC" id="2.1.1.-" evidence="2"/>
<evidence type="ECO:0000313" key="3">
    <source>
        <dbReference type="Proteomes" id="UP001596004"/>
    </source>
</evidence>
<feature type="region of interest" description="Disordered" evidence="1">
    <location>
        <begin position="1"/>
        <end position="63"/>
    </location>
</feature>
<gene>
    <name evidence="2" type="ORF">ACFO60_22360</name>
</gene>
<reference evidence="3" key="1">
    <citation type="journal article" date="2019" name="Int. J. Syst. Evol. Microbiol.">
        <title>The Global Catalogue of Microorganisms (GCM) 10K type strain sequencing project: providing services to taxonomists for standard genome sequencing and annotation.</title>
        <authorList>
            <consortium name="The Broad Institute Genomics Platform"/>
            <consortium name="The Broad Institute Genome Sequencing Center for Infectious Disease"/>
            <person name="Wu L."/>
            <person name="Ma J."/>
        </authorList>
    </citation>
    <scope>NUCLEOTIDE SEQUENCE [LARGE SCALE GENOMIC DNA]</scope>
    <source>
        <strain evidence="3">CGMCC 4.7132</strain>
    </source>
</reference>
<dbReference type="SUPFAM" id="SSF53335">
    <property type="entry name" value="S-adenosyl-L-methionine-dependent methyltransferases"/>
    <property type="match status" value="1"/>
</dbReference>
<dbReference type="InterPro" id="IPR029063">
    <property type="entry name" value="SAM-dependent_MTases_sf"/>
</dbReference>
<keyword evidence="3" id="KW-1185">Reference proteome</keyword>
<keyword evidence="2" id="KW-0808">Transferase</keyword>
<dbReference type="Gene3D" id="3.40.50.150">
    <property type="entry name" value="Vaccinia Virus protein VP39"/>
    <property type="match status" value="1"/>
</dbReference>
<proteinExistence type="predicted"/>